<sequence length="38" mass="4221">GHHPPVPHPRFRGRHAARRRDGRPPRAVGGPRGPARDL</sequence>
<gene>
    <name evidence="2" type="ORF">AVDCRST_MAG61-266</name>
</gene>
<organism evidence="2">
    <name type="scientific">uncultured Friedmanniella sp</name>
    <dbReference type="NCBI Taxonomy" id="335381"/>
    <lineage>
        <taxon>Bacteria</taxon>
        <taxon>Bacillati</taxon>
        <taxon>Actinomycetota</taxon>
        <taxon>Actinomycetes</taxon>
        <taxon>Propionibacteriales</taxon>
        <taxon>Nocardioidaceae</taxon>
        <taxon>Friedmanniella</taxon>
        <taxon>environmental samples</taxon>
    </lineage>
</organism>
<protein>
    <submittedName>
        <fullName evidence="2">Uncharacterized protein</fullName>
    </submittedName>
</protein>
<feature type="compositionally biased region" description="Basic residues" evidence="1">
    <location>
        <begin position="1"/>
        <end position="21"/>
    </location>
</feature>
<feature type="non-terminal residue" evidence="2">
    <location>
        <position position="38"/>
    </location>
</feature>
<evidence type="ECO:0000313" key="2">
    <source>
        <dbReference type="EMBL" id="CAA9290313.1"/>
    </source>
</evidence>
<feature type="non-terminal residue" evidence="2">
    <location>
        <position position="1"/>
    </location>
</feature>
<evidence type="ECO:0000256" key="1">
    <source>
        <dbReference type="SAM" id="MobiDB-lite"/>
    </source>
</evidence>
<reference evidence="2" key="1">
    <citation type="submission" date="2020-02" db="EMBL/GenBank/DDBJ databases">
        <authorList>
            <person name="Meier V. D."/>
        </authorList>
    </citation>
    <scope>NUCLEOTIDE SEQUENCE</scope>
    <source>
        <strain evidence="2">AVDCRST_MAG61</strain>
    </source>
</reference>
<dbReference type="EMBL" id="CADCTT010000019">
    <property type="protein sequence ID" value="CAA9290313.1"/>
    <property type="molecule type" value="Genomic_DNA"/>
</dbReference>
<proteinExistence type="predicted"/>
<feature type="region of interest" description="Disordered" evidence="1">
    <location>
        <begin position="1"/>
        <end position="38"/>
    </location>
</feature>
<dbReference type="AlphaFoldDB" id="A0A6J4JXV5"/>
<accession>A0A6J4JXV5</accession>
<name>A0A6J4JXV5_9ACTN</name>